<keyword evidence="5" id="KW-1185">Reference proteome</keyword>
<name>A0A0D2EXR9_9EURO</name>
<dbReference type="EMBL" id="KN847321">
    <property type="protein sequence ID" value="KIW52604.1"/>
    <property type="molecule type" value="Genomic_DNA"/>
</dbReference>
<dbReference type="InterPro" id="IPR029058">
    <property type="entry name" value="AB_hydrolase_fold"/>
</dbReference>
<keyword evidence="1" id="KW-0378">Hydrolase</keyword>
<dbReference type="HOGENOM" id="CLU_048587_1_1_1"/>
<dbReference type="PANTHER" id="PTHR22946">
    <property type="entry name" value="DIENELACTONE HYDROLASE DOMAIN-CONTAINING PROTEIN-RELATED"/>
    <property type="match status" value="1"/>
</dbReference>
<proteinExistence type="inferred from homology"/>
<dbReference type="Gene3D" id="1.10.10.800">
    <property type="match status" value="1"/>
</dbReference>
<organism evidence="4 5">
    <name type="scientific">Exophiala xenobiotica</name>
    <dbReference type="NCBI Taxonomy" id="348802"/>
    <lineage>
        <taxon>Eukaryota</taxon>
        <taxon>Fungi</taxon>
        <taxon>Dikarya</taxon>
        <taxon>Ascomycota</taxon>
        <taxon>Pezizomycotina</taxon>
        <taxon>Eurotiomycetes</taxon>
        <taxon>Chaetothyriomycetidae</taxon>
        <taxon>Chaetothyriales</taxon>
        <taxon>Herpotrichiellaceae</taxon>
        <taxon>Exophiala</taxon>
    </lineage>
</organism>
<reference evidence="4 5" key="1">
    <citation type="submission" date="2015-01" db="EMBL/GenBank/DDBJ databases">
        <title>The Genome Sequence of Exophiala xenobiotica CBS118157.</title>
        <authorList>
            <consortium name="The Broad Institute Genomics Platform"/>
            <person name="Cuomo C."/>
            <person name="de Hoog S."/>
            <person name="Gorbushina A."/>
            <person name="Stielow B."/>
            <person name="Teixiera M."/>
            <person name="Abouelleil A."/>
            <person name="Chapman S.B."/>
            <person name="Priest M."/>
            <person name="Young S.K."/>
            <person name="Wortman J."/>
            <person name="Nusbaum C."/>
            <person name="Birren B."/>
        </authorList>
    </citation>
    <scope>NUCLEOTIDE SEQUENCE [LARGE SCALE GENOMIC DNA]</scope>
    <source>
        <strain evidence="4 5">CBS 118157</strain>
    </source>
</reference>
<sequence length="387" mass="43107">MTIRPIWDGLPRRDVVRKCLSEVRRIYTVESTLEIQSTLSPSIPAIPVPHPFSSWRRRQGYMGEGSLPTRTKDNTRAAAKMTRTDVEFKTSDNVTLRGWFFTPSNVSSGTKLPCMILTHGLSCIKEMGLDHVASKYVSDLAVSCLVYDHRGFGASDTASHAPRQEVNTWLQANDTRDAVTYVQTREDVDKSKIGVWGYSLSAIHAVYVGAIDRRVKAVVALGPGMDGTEICKRLAAPHALNAMQGLFEMDRLARAKGEEPIRVPVISAEGGQCVLPSPESTAFFGRWVGKDDERGWRNELTLRSLDDVSTYSTAMAHLENLCPTPVFFGVASRDTNSPADMVMRQYNKLSEPKEYAIVDADHYELMGKARDVLHPKEVAFLKKWLSL</sequence>
<evidence type="ECO:0000313" key="4">
    <source>
        <dbReference type="EMBL" id="KIW52604.1"/>
    </source>
</evidence>
<dbReference type="STRING" id="348802.A0A0D2EXR9"/>
<evidence type="ECO:0000259" key="3">
    <source>
        <dbReference type="Pfam" id="PF00561"/>
    </source>
</evidence>
<dbReference type="PANTHER" id="PTHR22946:SF9">
    <property type="entry name" value="POLYKETIDE TRANSFERASE AF380"/>
    <property type="match status" value="1"/>
</dbReference>
<evidence type="ECO:0000313" key="5">
    <source>
        <dbReference type="Proteomes" id="UP000054342"/>
    </source>
</evidence>
<accession>A0A0D2EXR9</accession>
<dbReference type="Pfam" id="PF00561">
    <property type="entry name" value="Abhydrolase_1"/>
    <property type="match status" value="1"/>
</dbReference>
<dbReference type="Proteomes" id="UP000054342">
    <property type="component" value="Unassembled WGS sequence"/>
</dbReference>
<dbReference type="Gene3D" id="3.40.50.1820">
    <property type="entry name" value="alpha/beta hydrolase"/>
    <property type="match status" value="1"/>
</dbReference>
<dbReference type="RefSeq" id="XP_013313188.1">
    <property type="nucleotide sequence ID" value="XM_013457734.1"/>
</dbReference>
<gene>
    <name evidence="4" type="ORF">PV05_08234</name>
</gene>
<comment type="similarity">
    <text evidence="2">Belongs to the AB hydrolase superfamily. FUS2 hydrolase family.</text>
</comment>
<feature type="domain" description="AB hydrolase-1" evidence="3">
    <location>
        <begin position="142"/>
        <end position="257"/>
    </location>
</feature>
<dbReference type="InterPro" id="IPR000073">
    <property type="entry name" value="AB_hydrolase_1"/>
</dbReference>
<dbReference type="InterPro" id="IPR050261">
    <property type="entry name" value="FrsA_esterase"/>
</dbReference>
<dbReference type="AlphaFoldDB" id="A0A0D2EXR9"/>
<protein>
    <recommendedName>
        <fullName evidence="3">AB hydrolase-1 domain-containing protein</fullName>
    </recommendedName>
</protein>
<dbReference type="GeneID" id="25330142"/>
<dbReference type="SUPFAM" id="SSF53474">
    <property type="entry name" value="alpha/beta-Hydrolases"/>
    <property type="match status" value="1"/>
</dbReference>
<dbReference type="GO" id="GO:0016788">
    <property type="term" value="F:hydrolase activity, acting on ester bonds"/>
    <property type="evidence" value="ECO:0007669"/>
    <property type="project" value="UniProtKB-ARBA"/>
</dbReference>
<dbReference type="OrthoDB" id="2498029at2759"/>
<evidence type="ECO:0000256" key="1">
    <source>
        <dbReference type="ARBA" id="ARBA00022801"/>
    </source>
</evidence>
<evidence type="ECO:0000256" key="2">
    <source>
        <dbReference type="ARBA" id="ARBA00038115"/>
    </source>
</evidence>